<comment type="caution">
    <text evidence="1">The sequence shown here is derived from an EMBL/GenBank/DDBJ whole genome shotgun (WGS) entry which is preliminary data.</text>
</comment>
<dbReference type="EMBL" id="DXGI01000374">
    <property type="protein sequence ID" value="HIW79449.1"/>
    <property type="molecule type" value="Genomic_DNA"/>
</dbReference>
<reference evidence="1" key="2">
    <citation type="submission" date="2021-04" db="EMBL/GenBank/DDBJ databases">
        <authorList>
            <person name="Gilroy R."/>
        </authorList>
    </citation>
    <scope>NUCLEOTIDE SEQUENCE</scope>
    <source>
        <strain evidence="1">ChiSxjej5B17-1746</strain>
    </source>
</reference>
<accession>A0A9D1R1W6</accession>
<sequence>MSDDWLLLLRARVAEIGVNATARELNVSHGAVSLLIAKRYPASTDRMAARIIDRYTRHECPYDGALLHDDACARYAGKAPTSSPAALRRWRACQKCEFNPNHKG</sequence>
<proteinExistence type="predicted"/>
<dbReference type="Proteomes" id="UP000824264">
    <property type="component" value="Unassembled WGS sequence"/>
</dbReference>
<gene>
    <name evidence="1" type="ORF">H9874_09955</name>
</gene>
<organism evidence="1 2">
    <name type="scientific">Candidatus Bilophila faecipullorum</name>
    <dbReference type="NCBI Taxonomy" id="2838482"/>
    <lineage>
        <taxon>Bacteria</taxon>
        <taxon>Pseudomonadati</taxon>
        <taxon>Thermodesulfobacteriota</taxon>
        <taxon>Desulfovibrionia</taxon>
        <taxon>Desulfovibrionales</taxon>
        <taxon>Desulfovibrionaceae</taxon>
        <taxon>Bilophila</taxon>
    </lineage>
</organism>
<evidence type="ECO:0000313" key="2">
    <source>
        <dbReference type="Proteomes" id="UP000824264"/>
    </source>
</evidence>
<dbReference type="AlphaFoldDB" id="A0A9D1R1W6"/>
<name>A0A9D1R1W6_9BACT</name>
<evidence type="ECO:0000313" key="1">
    <source>
        <dbReference type="EMBL" id="HIW79449.1"/>
    </source>
</evidence>
<reference evidence="1" key="1">
    <citation type="journal article" date="2021" name="PeerJ">
        <title>Extensive microbial diversity within the chicken gut microbiome revealed by metagenomics and culture.</title>
        <authorList>
            <person name="Gilroy R."/>
            <person name="Ravi A."/>
            <person name="Getino M."/>
            <person name="Pursley I."/>
            <person name="Horton D.L."/>
            <person name="Alikhan N.F."/>
            <person name="Baker D."/>
            <person name="Gharbi K."/>
            <person name="Hall N."/>
            <person name="Watson M."/>
            <person name="Adriaenssens E.M."/>
            <person name="Foster-Nyarko E."/>
            <person name="Jarju S."/>
            <person name="Secka A."/>
            <person name="Antonio M."/>
            <person name="Oren A."/>
            <person name="Chaudhuri R.R."/>
            <person name="La Ragione R."/>
            <person name="Hildebrand F."/>
            <person name="Pallen M.J."/>
        </authorList>
    </citation>
    <scope>NUCLEOTIDE SEQUENCE</scope>
    <source>
        <strain evidence="1">ChiSxjej5B17-1746</strain>
    </source>
</reference>
<protein>
    <submittedName>
        <fullName evidence="1">LacI family transcriptional regulator</fullName>
    </submittedName>
</protein>